<dbReference type="EMBL" id="CP033577">
    <property type="protein sequence ID" value="AYV20471.1"/>
    <property type="molecule type" value="Genomic_DNA"/>
</dbReference>
<dbReference type="RefSeq" id="WP_124940019.1">
    <property type="nucleotide sequence ID" value="NZ_CP033577.1"/>
</dbReference>
<organism evidence="1 2">
    <name type="scientific">Vibrio mediterranei</name>
    <dbReference type="NCBI Taxonomy" id="689"/>
    <lineage>
        <taxon>Bacteria</taxon>
        <taxon>Pseudomonadati</taxon>
        <taxon>Pseudomonadota</taxon>
        <taxon>Gammaproteobacteria</taxon>
        <taxon>Vibrionales</taxon>
        <taxon>Vibrionaceae</taxon>
        <taxon>Vibrio</taxon>
    </lineage>
</organism>
<protein>
    <submittedName>
        <fullName evidence="1">Uncharacterized protein</fullName>
    </submittedName>
</protein>
<dbReference type="AlphaFoldDB" id="A0A3G4VBC5"/>
<gene>
    <name evidence="1" type="ORF">ECB94_03755</name>
</gene>
<evidence type="ECO:0000313" key="1">
    <source>
        <dbReference type="EMBL" id="AYV20471.1"/>
    </source>
</evidence>
<dbReference type="Pfam" id="PF26211">
    <property type="entry name" value="Phage_phiTE_072"/>
    <property type="match status" value="1"/>
</dbReference>
<accession>A0A3G4VBC5</accession>
<dbReference type="Proteomes" id="UP000279760">
    <property type="component" value="Chromosome 1"/>
</dbReference>
<proteinExistence type="predicted"/>
<evidence type="ECO:0000313" key="2">
    <source>
        <dbReference type="Proteomes" id="UP000279760"/>
    </source>
</evidence>
<dbReference type="InterPro" id="IPR058701">
    <property type="entry name" value="PhiTE_072-like"/>
</dbReference>
<sequence length="175" mass="20388">MKIESVESTTLLITQIEEFDPVTVHLENYAPGKGGITIECYGKAWSSKWSAMSGRRIEHFFVDCDEHYLAGKLSSISCEVDDFEKFAKVVKQKLLKLRRENDIGKNEARELFNDIPDDFGDRLYCSMFEPLLRKVIGFEWWWEIPSKPNPDYEYLTQLITHVQTGLKTYFEMSKA</sequence>
<reference evidence="1 2" key="1">
    <citation type="submission" date="2018-11" db="EMBL/GenBank/DDBJ databases">
        <title>Complete Genome Sequence of Vbrio mediterranei 117-T6: a Potential Pathogen Bacteria Isolated from the Conchocelis of Pyropia.</title>
        <authorList>
            <person name="Liu Q."/>
        </authorList>
    </citation>
    <scope>NUCLEOTIDE SEQUENCE [LARGE SCALE GENOMIC DNA]</scope>
    <source>
        <strain evidence="1 2">117-T6</strain>
    </source>
</reference>
<name>A0A3G4VBC5_9VIBR</name>